<dbReference type="Proteomes" id="UP000814140">
    <property type="component" value="Unassembled WGS sequence"/>
</dbReference>
<gene>
    <name evidence="1" type="ORF">BV25DRAFT_1806928</name>
</gene>
<evidence type="ECO:0000313" key="1">
    <source>
        <dbReference type="EMBL" id="KAI0060759.1"/>
    </source>
</evidence>
<organism evidence="1 2">
    <name type="scientific">Artomyces pyxidatus</name>
    <dbReference type="NCBI Taxonomy" id="48021"/>
    <lineage>
        <taxon>Eukaryota</taxon>
        <taxon>Fungi</taxon>
        <taxon>Dikarya</taxon>
        <taxon>Basidiomycota</taxon>
        <taxon>Agaricomycotina</taxon>
        <taxon>Agaricomycetes</taxon>
        <taxon>Russulales</taxon>
        <taxon>Auriscalpiaceae</taxon>
        <taxon>Artomyces</taxon>
    </lineage>
</organism>
<evidence type="ECO:0000313" key="2">
    <source>
        <dbReference type="Proteomes" id="UP000814140"/>
    </source>
</evidence>
<sequence>MVFTNTPVPNFVGKTVYHTYKLTGVIGSGAFGAVYRAVDITSADLKEYALKCLPKGAPHSQERRLQKREWAIHYKVDEHPSIVSMHCIIEAGEYVFLVFDICAGGDLFSAITEKRIYFRNDNLIKLAFVQLLDAVQHCHERGVYHRDLKPENVLCSPDGTQLFLTDFGLATEASRSAKHGVGSRYYMSPECIGSEIYFPEYSTRCSDVWSLGVILVNMITSRGLWRTAITDDDCFSNFLHDPNYLFTMLPVSKEANTLLRRVFTMNPFIRITLPEFRKEVLQVTTF</sequence>
<accession>A0ACB8SVZ0</accession>
<feature type="non-terminal residue" evidence="1">
    <location>
        <position position="286"/>
    </location>
</feature>
<protein>
    <submittedName>
        <fullName evidence="1">Kinase-like protein</fullName>
    </submittedName>
</protein>
<reference evidence="1" key="1">
    <citation type="submission" date="2021-03" db="EMBL/GenBank/DDBJ databases">
        <authorList>
            <consortium name="DOE Joint Genome Institute"/>
            <person name="Ahrendt S."/>
            <person name="Looney B.P."/>
            <person name="Miyauchi S."/>
            <person name="Morin E."/>
            <person name="Drula E."/>
            <person name="Courty P.E."/>
            <person name="Chicoki N."/>
            <person name="Fauchery L."/>
            <person name="Kohler A."/>
            <person name="Kuo A."/>
            <person name="Labutti K."/>
            <person name="Pangilinan J."/>
            <person name="Lipzen A."/>
            <person name="Riley R."/>
            <person name="Andreopoulos W."/>
            <person name="He G."/>
            <person name="Johnson J."/>
            <person name="Barry K.W."/>
            <person name="Grigoriev I.V."/>
            <person name="Nagy L."/>
            <person name="Hibbett D."/>
            <person name="Henrissat B."/>
            <person name="Matheny P.B."/>
            <person name="Labbe J."/>
            <person name="Martin F."/>
        </authorList>
    </citation>
    <scope>NUCLEOTIDE SEQUENCE</scope>
    <source>
        <strain evidence="1">HHB10654</strain>
    </source>
</reference>
<name>A0ACB8SVZ0_9AGAM</name>
<comment type="caution">
    <text evidence="1">The sequence shown here is derived from an EMBL/GenBank/DDBJ whole genome shotgun (WGS) entry which is preliminary data.</text>
</comment>
<keyword evidence="2" id="KW-1185">Reference proteome</keyword>
<dbReference type="EMBL" id="MU277217">
    <property type="protein sequence ID" value="KAI0060759.1"/>
    <property type="molecule type" value="Genomic_DNA"/>
</dbReference>
<reference evidence="1" key="2">
    <citation type="journal article" date="2022" name="New Phytol.">
        <title>Evolutionary transition to the ectomycorrhizal habit in the genomes of a hyperdiverse lineage of mushroom-forming fungi.</title>
        <authorList>
            <person name="Looney B."/>
            <person name="Miyauchi S."/>
            <person name="Morin E."/>
            <person name="Drula E."/>
            <person name="Courty P.E."/>
            <person name="Kohler A."/>
            <person name="Kuo A."/>
            <person name="LaButti K."/>
            <person name="Pangilinan J."/>
            <person name="Lipzen A."/>
            <person name="Riley R."/>
            <person name="Andreopoulos W."/>
            <person name="He G."/>
            <person name="Johnson J."/>
            <person name="Nolan M."/>
            <person name="Tritt A."/>
            <person name="Barry K.W."/>
            <person name="Grigoriev I.V."/>
            <person name="Nagy L.G."/>
            <person name="Hibbett D."/>
            <person name="Henrissat B."/>
            <person name="Matheny P.B."/>
            <person name="Labbe J."/>
            <person name="Martin F.M."/>
        </authorList>
    </citation>
    <scope>NUCLEOTIDE SEQUENCE</scope>
    <source>
        <strain evidence="1">HHB10654</strain>
    </source>
</reference>
<proteinExistence type="predicted"/>